<sequence>MSRVISKTSYLGDFCSRKTDKIFWGSGEDQHEDLTRLGDSRIPATPQTQPQVPRATDHFQFKGVPVLAGALSEASESSTVGDASALEQASLQSLSVSCTPTPSGTYCKVVLESESQTSVRDFIAMYNRLKKKTPGFPESCTKKGLVCRIAHNVEEVCGIVGRNGFYKNSAFGPKSGLKISIPRRTSARWWRRRSLLLSR</sequence>
<proteinExistence type="predicted"/>
<dbReference type="EMBL" id="KL584835">
    <property type="protein sequence ID" value="KEQ62053.1"/>
    <property type="molecule type" value="Genomic_DNA"/>
</dbReference>
<dbReference type="Proteomes" id="UP000030672">
    <property type="component" value="Unassembled WGS sequence"/>
</dbReference>
<accession>A0A074VNF3</accession>
<evidence type="ECO:0000313" key="1">
    <source>
        <dbReference type="EMBL" id="KEQ62053.1"/>
    </source>
</evidence>
<name>A0A074VNF3_AURM1</name>
<evidence type="ECO:0000313" key="2">
    <source>
        <dbReference type="Proteomes" id="UP000030672"/>
    </source>
</evidence>
<keyword evidence="2" id="KW-1185">Reference proteome</keyword>
<gene>
    <name evidence="1" type="ORF">M437DRAFT_66508</name>
</gene>
<dbReference type="HOGENOM" id="CLU_1371936_0_0_1"/>
<protein>
    <submittedName>
        <fullName evidence="1">Uncharacterized protein</fullName>
    </submittedName>
</protein>
<dbReference type="RefSeq" id="XP_040879076.1">
    <property type="nucleotide sequence ID" value="XM_041024764.1"/>
</dbReference>
<dbReference type="AlphaFoldDB" id="A0A074VNF3"/>
<organism evidence="1 2">
    <name type="scientific">Aureobasidium melanogenum (strain CBS 110374)</name>
    <name type="common">Aureobasidium pullulans var. melanogenum</name>
    <dbReference type="NCBI Taxonomy" id="1043003"/>
    <lineage>
        <taxon>Eukaryota</taxon>
        <taxon>Fungi</taxon>
        <taxon>Dikarya</taxon>
        <taxon>Ascomycota</taxon>
        <taxon>Pezizomycotina</taxon>
        <taxon>Dothideomycetes</taxon>
        <taxon>Dothideomycetidae</taxon>
        <taxon>Dothideales</taxon>
        <taxon>Saccotheciaceae</taxon>
        <taxon>Aureobasidium</taxon>
    </lineage>
</organism>
<dbReference type="GeneID" id="63918137"/>
<reference evidence="1 2" key="1">
    <citation type="journal article" date="2014" name="BMC Genomics">
        <title>Genome sequencing of four Aureobasidium pullulans varieties: biotechnological potential, stress tolerance, and description of new species.</title>
        <authorList>
            <person name="Gostin Ar C."/>
            <person name="Ohm R.A."/>
            <person name="Kogej T."/>
            <person name="Sonjak S."/>
            <person name="Turk M."/>
            <person name="Zajc J."/>
            <person name="Zalar P."/>
            <person name="Grube M."/>
            <person name="Sun H."/>
            <person name="Han J."/>
            <person name="Sharma A."/>
            <person name="Chiniquy J."/>
            <person name="Ngan C.Y."/>
            <person name="Lipzen A."/>
            <person name="Barry K."/>
            <person name="Grigoriev I.V."/>
            <person name="Gunde-Cimerman N."/>
        </authorList>
    </citation>
    <scope>NUCLEOTIDE SEQUENCE [LARGE SCALE GENOMIC DNA]</scope>
    <source>
        <strain evidence="1 2">CBS 110374</strain>
    </source>
</reference>